<proteinExistence type="predicted"/>
<evidence type="ECO:0000313" key="1">
    <source>
        <dbReference type="EMBL" id="KAK9919276.1"/>
    </source>
</evidence>
<dbReference type="PANTHER" id="PTHR37198:SF1">
    <property type="entry name" value="NUCLEOLIN"/>
    <property type="match status" value="1"/>
</dbReference>
<dbReference type="AlphaFoldDB" id="A0AAW1W2U3"/>
<organism evidence="1 2">
    <name type="scientific">Rubus argutus</name>
    <name type="common">Southern blackberry</name>
    <dbReference type="NCBI Taxonomy" id="59490"/>
    <lineage>
        <taxon>Eukaryota</taxon>
        <taxon>Viridiplantae</taxon>
        <taxon>Streptophyta</taxon>
        <taxon>Embryophyta</taxon>
        <taxon>Tracheophyta</taxon>
        <taxon>Spermatophyta</taxon>
        <taxon>Magnoliopsida</taxon>
        <taxon>eudicotyledons</taxon>
        <taxon>Gunneridae</taxon>
        <taxon>Pentapetalae</taxon>
        <taxon>rosids</taxon>
        <taxon>fabids</taxon>
        <taxon>Rosales</taxon>
        <taxon>Rosaceae</taxon>
        <taxon>Rosoideae</taxon>
        <taxon>Rosoideae incertae sedis</taxon>
        <taxon>Rubus</taxon>
    </lineage>
</organism>
<accession>A0AAW1W2U3</accession>
<comment type="caution">
    <text evidence="1">The sequence shown here is derived from an EMBL/GenBank/DDBJ whole genome shotgun (WGS) entry which is preliminary data.</text>
</comment>
<sequence length="186" mass="20472">MPMAETRIGVRVVSTIVEEKHAPGINKGAVLQAGRAEHNINENVVSTNADAREIADESGLYLFDEKNVSGQQDYVSEGHVGEEGTDFSELPILSRADEYTDSRISSGKDDIHSNGVLKNEDKIWEQIDAMRSIVGYRGTPHTSCIEELKALYIFTGVEPPTSFNDPPDLAQVNDKLHFLMSIIGLQ</sequence>
<protein>
    <submittedName>
        <fullName evidence="1">Uncharacterized protein</fullName>
    </submittedName>
</protein>
<name>A0AAW1W2U3_RUBAR</name>
<gene>
    <name evidence="1" type="ORF">M0R45_027884</name>
</gene>
<keyword evidence="2" id="KW-1185">Reference proteome</keyword>
<dbReference type="PANTHER" id="PTHR37198">
    <property type="entry name" value="NUCLEOLIN"/>
    <property type="match status" value="1"/>
</dbReference>
<reference evidence="1 2" key="1">
    <citation type="journal article" date="2023" name="G3 (Bethesda)">
        <title>A chromosome-length genome assembly and annotation of blackberry (Rubus argutus, cv. 'Hillquist').</title>
        <authorList>
            <person name="Bruna T."/>
            <person name="Aryal R."/>
            <person name="Dudchenko O."/>
            <person name="Sargent D.J."/>
            <person name="Mead D."/>
            <person name="Buti M."/>
            <person name="Cavallini A."/>
            <person name="Hytonen T."/>
            <person name="Andres J."/>
            <person name="Pham M."/>
            <person name="Weisz D."/>
            <person name="Mascagni F."/>
            <person name="Usai G."/>
            <person name="Natali L."/>
            <person name="Bassil N."/>
            <person name="Fernandez G.E."/>
            <person name="Lomsadze A."/>
            <person name="Armour M."/>
            <person name="Olukolu B."/>
            <person name="Poorten T."/>
            <person name="Britton C."/>
            <person name="Davik J."/>
            <person name="Ashrafi H."/>
            <person name="Aiden E.L."/>
            <person name="Borodovsky M."/>
            <person name="Worthington M."/>
        </authorList>
    </citation>
    <scope>NUCLEOTIDE SEQUENCE [LARGE SCALE GENOMIC DNA]</scope>
    <source>
        <strain evidence="1">PI 553951</strain>
    </source>
</reference>
<dbReference type="EMBL" id="JBEDUW010000006">
    <property type="protein sequence ID" value="KAK9919276.1"/>
    <property type="molecule type" value="Genomic_DNA"/>
</dbReference>
<dbReference type="Proteomes" id="UP001457282">
    <property type="component" value="Unassembled WGS sequence"/>
</dbReference>
<evidence type="ECO:0000313" key="2">
    <source>
        <dbReference type="Proteomes" id="UP001457282"/>
    </source>
</evidence>